<proteinExistence type="predicted"/>
<dbReference type="PANTHER" id="PTHR33678">
    <property type="entry name" value="BLL1576 PROTEIN"/>
    <property type="match status" value="1"/>
</dbReference>
<name>A0A2T6A916_9RHOB</name>
<comment type="caution">
    <text evidence="5">The sequence shown here is derived from an EMBL/GenBank/DDBJ whole genome shotgun (WGS) entry which is preliminary data.</text>
</comment>
<accession>A0A2T6A916</accession>
<dbReference type="InterPro" id="IPR024463">
    <property type="entry name" value="Transposase_TnpC_homeodom"/>
</dbReference>
<dbReference type="InterPro" id="IPR024474">
    <property type="entry name" value="Znf_dom_IS66"/>
</dbReference>
<dbReference type="Pfam" id="PF13007">
    <property type="entry name" value="LZ_Tnp_IS66"/>
    <property type="match status" value="1"/>
</dbReference>
<dbReference type="Proteomes" id="UP000244069">
    <property type="component" value="Unassembled WGS sequence"/>
</dbReference>
<dbReference type="InterPro" id="IPR037165">
    <property type="entry name" value="AldOxase/xan_DH_Mopterin-bd_sf"/>
</dbReference>
<feature type="domain" description="Transposase TnpC homeodomain" evidence="3">
    <location>
        <begin position="7"/>
        <end position="79"/>
    </location>
</feature>
<organism evidence="5 6">
    <name type="scientific">Allosediminivita pacifica</name>
    <dbReference type="NCBI Taxonomy" id="1267769"/>
    <lineage>
        <taxon>Bacteria</taxon>
        <taxon>Pseudomonadati</taxon>
        <taxon>Pseudomonadota</taxon>
        <taxon>Alphaproteobacteria</taxon>
        <taxon>Rhodobacterales</taxon>
        <taxon>Paracoccaceae</taxon>
        <taxon>Allosediminivita</taxon>
    </lineage>
</organism>
<dbReference type="InterPro" id="IPR046867">
    <property type="entry name" value="AldOxase/xan_DH_MoCoBD2"/>
</dbReference>
<evidence type="ECO:0000259" key="2">
    <source>
        <dbReference type="Pfam" id="PF13005"/>
    </source>
</evidence>
<keyword evidence="6" id="KW-1185">Reference proteome</keyword>
<evidence type="ECO:0000259" key="3">
    <source>
        <dbReference type="Pfam" id="PF13007"/>
    </source>
</evidence>
<keyword evidence="1" id="KW-0175">Coiled coil</keyword>
<dbReference type="AlphaFoldDB" id="A0A2T6A916"/>
<feature type="coiled-coil region" evidence="1">
    <location>
        <begin position="20"/>
        <end position="47"/>
    </location>
</feature>
<evidence type="ECO:0000313" key="5">
    <source>
        <dbReference type="EMBL" id="PTX40296.1"/>
    </source>
</evidence>
<protein>
    <submittedName>
        <fullName evidence="5">Transposase IS66-like protein</fullName>
    </submittedName>
</protein>
<feature type="domain" description="Transposase IS66 zinc-finger binding" evidence="2">
    <location>
        <begin position="84"/>
        <end position="129"/>
    </location>
</feature>
<evidence type="ECO:0000259" key="4">
    <source>
        <dbReference type="Pfam" id="PF20256"/>
    </source>
</evidence>
<feature type="domain" description="Aldehyde oxidase/xanthine dehydrogenase second molybdopterin binding" evidence="4">
    <location>
        <begin position="211"/>
        <end position="448"/>
    </location>
</feature>
<dbReference type="PANTHER" id="PTHR33678:SF1">
    <property type="entry name" value="BLL1576 PROTEIN"/>
    <property type="match status" value="1"/>
</dbReference>
<gene>
    <name evidence="5" type="ORF">C8N44_13516</name>
</gene>
<evidence type="ECO:0000256" key="1">
    <source>
        <dbReference type="SAM" id="Coils"/>
    </source>
</evidence>
<dbReference type="Gene3D" id="3.30.365.10">
    <property type="entry name" value="Aldehyde oxidase/xanthine dehydrogenase, molybdopterin binding domain"/>
    <property type="match status" value="2"/>
</dbReference>
<dbReference type="EMBL" id="QBKN01000035">
    <property type="protein sequence ID" value="PTX40296.1"/>
    <property type="molecule type" value="Genomic_DNA"/>
</dbReference>
<dbReference type="GO" id="GO:0016491">
    <property type="term" value="F:oxidoreductase activity"/>
    <property type="evidence" value="ECO:0007669"/>
    <property type="project" value="InterPro"/>
</dbReference>
<reference evidence="5 6" key="1">
    <citation type="submission" date="2018-04" db="EMBL/GenBank/DDBJ databases">
        <title>Genomic Encyclopedia of Archaeal and Bacterial Type Strains, Phase II (KMG-II): from individual species to whole genera.</title>
        <authorList>
            <person name="Goeker M."/>
        </authorList>
    </citation>
    <scope>NUCLEOTIDE SEQUENCE [LARGE SCALE GENOMIC DNA]</scope>
    <source>
        <strain evidence="5 6">DSM 29329</strain>
    </source>
</reference>
<sequence length="508" mass="54362">MSDAASEIAKLRREQYGHSSDRRARLIDQMELQLEELEAAATEDEIAAKKVAKTTTVAGLKRRRPARKPFPEHLPRERVVIAAPTACSCCGSDRIVKMGEDITEALEVIPWQWKVIQTVREKFTCRHCEKISQPPAPFHPTPRGWAGPNLLAMILFEKFGQHQPLNRQAERYAKEGVEISLSTLADQVGACAAALAPIHALIRAHVLEAERLHGTGVAAGIRGAPIAQSAARVALTGQGRLSVFSDMTDLGTGSYTVLAQTAAEMMGLAIDQIDVHLADTDHPTSTGSLGQRGAISSASAVYAACDKLRAKIAAHLGLNHDKMAFEDGGITVADRRISLADLPVGLGAEAEMTYGDLSEQYAHQTFAAHFAEIAVHELTGEIRVRRLSSTCACGRILNPKTARSQILGAQIQGLGAALFEGLDVDTGAGFFVNHDLAGYEVPTHMDAPLQDVAFIEEEDATVSVLKAKGVGEIGICGVPAAIANAVFDATGIRFRSYPINVAAVTDML</sequence>
<dbReference type="InterPro" id="IPR052344">
    <property type="entry name" value="Transposase-related"/>
</dbReference>
<dbReference type="Pfam" id="PF13005">
    <property type="entry name" value="zf-IS66"/>
    <property type="match status" value="1"/>
</dbReference>
<dbReference type="SUPFAM" id="SSF56003">
    <property type="entry name" value="Molybdenum cofactor-binding domain"/>
    <property type="match status" value="1"/>
</dbReference>
<dbReference type="Pfam" id="PF20256">
    <property type="entry name" value="MoCoBD_2"/>
    <property type="match status" value="1"/>
</dbReference>
<evidence type="ECO:0000313" key="6">
    <source>
        <dbReference type="Proteomes" id="UP000244069"/>
    </source>
</evidence>